<dbReference type="InterPro" id="IPR010982">
    <property type="entry name" value="Lambda_DNA-bd_dom_sf"/>
</dbReference>
<dbReference type="GO" id="GO:0045892">
    <property type="term" value="P:negative regulation of DNA-templated transcription"/>
    <property type="evidence" value="ECO:0007669"/>
    <property type="project" value="InterPro"/>
</dbReference>
<dbReference type="RefSeq" id="WP_161947424.1">
    <property type="nucleotide sequence ID" value="NZ_FUWR01000003.1"/>
</dbReference>
<accession>A0A1T4LP44</accession>
<evidence type="ECO:0000313" key="7">
    <source>
        <dbReference type="Proteomes" id="UP000190102"/>
    </source>
</evidence>
<name>A0A1T4LP44_9BACT</name>
<dbReference type="CDD" id="cd06529">
    <property type="entry name" value="S24_LexA-like"/>
    <property type="match status" value="1"/>
</dbReference>
<dbReference type="Pfam" id="PF07022">
    <property type="entry name" value="Phage_CI_repr"/>
    <property type="match status" value="1"/>
</dbReference>
<dbReference type="InterPro" id="IPR039418">
    <property type="entry name" value="LexA-like"/>
</dbReference>
<reference evidence="7" key="1">
    <citation type="submission" date="2017-02" db="EMBL/GenBank/DDBJ databases">
        <authorList>
            <person name="Varghese N."/>
            <person name="Submissions S."/>
        </authorList>
    </citation>
    <scope>NUCLEOTIDE SEQUENCE [LARGE SCALE GENOMIC DNA]</scope>
    <source>
        <strain evidence="7">ATCC BAA-34</strain>
    </source>
</reference>
<dbReference type="Gene3D" id="1.10.260.40">
    <property type="entry name" value="lambda repressor-like DNA-binding domains"/>
    <property type="match status" value="1"/>
</dbReference>
<dbReference type="Pfam" id="PF00717">
    <property type="entry name" value="Peptidase_S24"/>
    <property type="match status" value="1"/>
</dbReference>
<dbReference type="Gene3D" id="2.10.109.10">
    <property type="entry name" value="Umud Fragment, subunit A"/>
    <property type="match status" value="1"/>
</dbReference>
<feature type="domain" description="Bacteriophage CI repressor N-terminal" evidence="5">
    <location>
        <begin position="38"/>
        <end position="99"/>
    </location>
</feature>
<organism evidence="6 7">
    <name type="scientific">Trichlorobacter thiogenes</name>
    <dbReference type="NCBI Taxonomy" id="115783"/>
    <lineage>
        <taxon>Bacteria</taxon>
        <taxon>Pseudomonadati</taxon>
        <taxon>Thermodesulfobacteriota</taxon>
        <taxon>Desulfuromonadia</taxon>
        <taxon>Geobacterales</taxon>
        <taxon>Geobacteraceae</taxon>
        <taxon>Trichlorobacter</taxon>
    </lineage>
</organism>
<dbReference type="InterPro" id="IPR036286">
    <property type="entry name" value="LexA/Signal_pep-like_sf"/>
</dbReference>
<gene>
    <name evidence="6" type="ORF">SAMN02745119_00985</name>
</gene>
<dbReference type="PANTHER" id="PTHR40661:SF3">
    <property type="entry name" value="FELS-1 PROPHAGE TRANSCRIPTIONAL REGULATOR"/>
    <property type="match status" value="1"/>
</dbReference>
<proteinExistence type="predicted"/>
<evidence type="ECO:0000256" key="1">
    <source>
        <dbReference type="ARBA" id="ARBA00023015"/>
    </source>
</evidence>
<keyword evidence="2" id="KW-0238">DNA-binding</keyword>
<dbReference type="InterPro" id="IPR010744">
    <property type="entry name" value="Phage_CI_N"/>
</dbReference>
<dbReference type="GO" id="GO:0003677">
    <property type="term" value="F:DNA binding"/>
    <property type="evidence" value="ECO:0007669"/>
    <property type="project" value="UniProtKB-KW"/>
</dbReference>
<keyword evidence="1" id="KW-0805">Transcription regulation</keyword>
<protein>
    <submittedName>
        <fullName evidence="6">Peptidase S24-like</fullName>
    </submittedName>
</protein>
<evidence type="ECO:0000256" key="3">
    <source>
        <dbReference type="ARBA" id="ARBA00023163"/>
    </source>
</evidence>
<dbReference type="SUPFAM" id="SSF51306">
    <property type="entry name" value="LexA/Signal peptidase"/>
    <property type="match status" value="1"/>
</dbReference>
<feature type="domain" description="Peptidase S24/S26A/S26B/S26C" evidence="4">
    <location>
        <begin position="184"/>
        <end position="270"/>
    </location>
</feature>
<dbReference type="InterPro" id="IPR015927">
    <property type="entry name" value="Peptidase_S24_S26A/B/C"/>
</dbReference>
<sequence length="284" mass="31135">MKNGKVIELHEGGSIADGSTSSTRGAVSADDALLSTRDVLSRIKDELGLDTDLELAEVMGVGIRRIHNWKHRNTVPTEEIVGICGKEGLDLQYVLTGQKIGLGRSDGQGEMRQVQEGLMGTFFDHDTANKTRDSFTLSTSGHPLIHPPYKAYTQRSDNGEVQTSFVSPQIVDVLAPGLNWLNHSLGVAPENFLLIKVLGDNMAPWLQDGDLVMVDAGIKTTINGGCLMLRYADGMMMVRRVFRNPDGTFLAKCDNECCPPDIIDPNNNMTYPIVVGRVVRRLVR</sequence>
<keyword evidence="3" id="KW-0804">Transcription</keyword>
<keyword evidence="7" id="KW-1185">Reference proteome</keyword>
<evidence type="ECO:0000256" key="2">
    <source>
        <dbReference type="ARBA" id="ARBA00023125"/>
    </source>
</evidence>
<evidence type="ECO:0000259" key="4">
    <source>
        <dbReference type="Pfam" id="PF00717"/>
    </source>
</evidence>
<dbReference type="Proteomes" id="UP000190102">
    <property type="component" value="Unassembled WGS sequence"/>
</dbReference>
<evidence type="ECO:0000313" key="6">
    <source>
        <dbReference type="EMBL" id="SJZ56465.1"/>
    </source>
</evidence>
<evidence type="ECO:0000259" key="5">
    <source>
        <dbReference type="Pfam" id="PF07022"/>
    </source>
</evidence>
<dbReference type="AlphaFoldDB" id="A0A1T4LP44"/>
<dbReference type="PANTHER" id="PTHR40661">
    <property type="match status" value="1"/>
</dbReference>
<dbReference type="EMBL" id="FUWR01000003">
    <property type="protein sequence ID" value="SJZ56465.1"/>
    <property type="molecule type" value="Genomic_DNA"/>
</dbReference>
<dbReference type="STRING" id="115783.SAMN02745119_00985"/>